<evidence type="ECO:0000259" key="10">
    <source>
        <dbReference type="Pfam" id="PF02108"/>
    </source>
</evidence>
<evidence type="ECO:0000256" key="4">
    <source>
        <dbReference type="ARBA" id="ARBA00022448"/>
    </source>
</evidence>
<reference evidence="11 12" key="1">
    <citation type="submission" date="2013-07" db="EMBL/GenBank/DDBJ databases">
        <title>Sulfurimonas hongkongensis AST-10 Genome Sequencing.</title>
        <authorList>
            <person name="Cai L."/>
            <person name="Zhang T."/>
        </authorList>
    </citation>
    <scope>NUCLEOTIDE SEQUENCE [LARGE SCALE GENOMIC DNA]</scope>
    <source>
        <strain evidence="11 12">AST-10</strain>
    </source>
</reference>
<feature type="region of interest" description="Disordered" evidence="9">
    <location>
        <begin position="28"/>
        <end position="69"/>
    </location>
</feature>
<dbReference type="PATRIC" id="fig|1172190.3.peg.561"/>
<evidence type="ECO:0000256" key="8">
    <source>
        <dbReference type="SAM" id="Coils"/>
    </source>
</evidence>
<dbReference type="OrthoDB" id="5347569at2"/>
<evidence type="ECO:0000256" key="2">
    <source>
        <dbReference type="ARBA" id="ARBA00006602"/>
    </source>
</evidence>
<evidence type="ECO:0000256" key="5">
    <source>
        <dbReference type="ARBA" id="ARBA00022795"/>
    </source>
</evidence>
<dbReference type="eggNOG" id="COG1317">
    <property type="taxonomic scope" value="Bacteria"/>
</dbReference>
<evidence type="ECO:0000313" key="12">
    <source>
        <dbReference type="Proteomes" id="UP000015520"/>
    </source>
</evidence>
<keyword evidence="5" id="KW-1005">Bacterial flagellum biogenesis</keyword>
<gene>
    <name evidence="11" type="ORF">M947_02880</name>
</gene>
<feature type="domain" description="Flagellar assembly protein FliH/Type III secretion system HrpE" evidence="10">
    <location>
        <begin position="133"/>
        <end position="257"/>
    </location>
</feature>
<dbReference type="PANTHER" id="PTHR34982:SF1">
    <property type="entry name" value="FLAGELLAR ASSEMBLY PROTEIN FLIH"/>
    <property type="match status" value="1"/>
</dbReference>
<dbReference type="PANTHER" id="PTHR34982">
    <property type="entry name" value="YOP PROTEINS TRANSLOCATION PROTEIN L"/>
    <property type="match status" value="1"/>
</dbReference>
<keyword evidence="12" id="KW-1185">Reference proteome</keyword>
<dbReference type="InterPro" id="IPR018035">
    <property type="entry name" value="Flagellar_FliH/T3SS_HrpE"/>
</dbReference>
<dbReference type="AlphaFoldDB" id="T0L2E0"/>
<feature type="coiled-coil region" evidence="8">
    <location>
        <begin position="88"/>
        <end position="160"/>
    </location>
</feature>
<evidence type="ECO:0000256" key="3">
    <source>
        <dbReference type="ARBA" id="ARBA00016507"/>
    </source>
</evidence>
<evidence type="ECO:0000256" key="6">
    <source>
        <dbReference type="ARBA" id="ARBA00022927"/>
    </source>
</evidence>
<feature type="compositionally biased region" description="Polar residues" evidence="9">
    <location>
        <begin position="56"/>
        <end position="67"/>
    </location>
</feature>
<comment type="similarity">
    <text evidence="2">Belongs to the FliH family.</text>
</comment>
<dbReference type="GO" id="GO:0044781">
    <property type="term" value="P:bacterial-type flagellum organization"/>
    <property type="evidence" value="ECO:0007669"/>
    <property type="project" value="UniProtKB-KW"/>
</dbReference>
<accession>T0L2E0</accession>
<name>T0L2E0_9BACT</name>
<dbReference type="GO" id="GO:0015031">
    <property type="term" value="P:protein transport"/>
    <property type="evidence" value="ECO:0007669"/>
    <property type="project" value="UniProtKB-KW"/>
</dbReference>
<dbReference type="GO" id="GO:0005829">
    <property type="term" value="C:cytosol"/>
    <property type="evidence" value="ECO:0007669"/>
    <property type="project" value="TreeGrafter"/>
</dbReference>
<keyword evidence="6" id="KW-0653">Protein transport</keyword>
<evidence type="ECO:0000313" key="11">
    <source>
        <dbReference type="EMBL" id="EQB39983.1"/>
    </source>
</evidence>
<evidence type="ECO:0000256" key="1">
    <source>
        <dbReference type="ARBA" id="ARBA00003041"/>
    </source>
</evidence>
<dbReference type="InterPro" id="IPR051472">
    <property type="entry name" value="T3SS_Stator/FliH"/>
</dbReference>
<evidence type="ECO:0000256" key="7">
    <source>
        <dbReference type="ARBA" id="ARBA00023225"/>
    </source>
</evidence>
<comment type="function">
    <text evidence="1">Needed for flagellar regrowth and assembly.</text>
</comment>
<keyword evidence="7" id="KW-1006">Bacterial flagellum protein export</keyword>
<protein>
    <recommendedName>
        <fullName evidence="3">Flagellar assembly protein FliH</fullName>
    </recommendedName>
</protein>
<dbReference type="STRING" id="1172190.M947_02880"/>
<proteinExistence type="inferred from homology"/>
<dbReference type="NCBIfam" id="NF005196">
    <property type="entry name" value="PRK06669.1-1"/>
    <property type="match status" value="1"/>
</dbReference>
<dbReference type="Pfam" id="PF02108">
    <property type="entry name" value="FliH"/>
    <property type="match status" value="1"/>
</dbReference>
<keyword evidence="4" id="KW-0813">Transport</keyword>
<dbReference type="EMBL" id="AUPZ01000004">
    <property type="protein sequence ID" value="EQB39983.1"/>
    <property type="molecule type" value="Genomic_DNA"/>
</dbReference>
<evidence type="ECO:0000256" key="9">
    <source>
        <dbReference type="SAM" id="MobiDB-lite"/>
    </source>
</evidence>
<dbReference type="RefSeq" id="WP_021286855.1">
    <property type="nucleotide sequence ID" value="NZ_AUPZ01000004.1"/>
</dbReference>
<organism evidence="11 12">
    <name type="scientific">Sulfurimonas hongkongensis</name>
    <dbReference type="NCBI Taxonomy" id="1172190"/>
    <lineage>
        <taxon>Bacteria</taxon>
        <taxon>Pseudomonadati</taxon>
        <taxon>Campylobacterota</taxon>
        <taxon>Epsilonproteobacteria</taxon>
        <taxon>Campylobacterales</taxon>
        <taxon>Sulfurimonadaceae</taxon>
        <taxon>Sulfurimonas</taxon>
    </lineage>
</organism>
<feature type="compositionally biased region" description="Basic and acidic residues" evidence="9">
    <location>
        <begin position="37"/>
        <end position="54"/>
    </location>
</feature>
<keyword evidence="8" id="KW-0175">Coiled coil</keyword>
<sequence length="264" mass="29173">MATVISNEKLVKHNVDKYTFKVLAMGPSSDASVQKSTLEKNEKNEKKEPEKPKTSVDASSISTNSKDSLIESLMKKTDDMSSNFIKLQMKLESMSQEHKKEIEKVKAESFQEGIIEGKEQALKEEQANFKNSQEQFINSIKTLEESASEYEKALEGIKSELVSAAIDISKEVINVELSKSSSEIAEVLSRELIKELQGASKIKLRVNPKNHEDLSKNLGSLEHVDIVSDGAVSEGGVIAISDAGNIDAQISKRFERVKRAALSE</sequence>
<dbReference type="Proteomes" id="UP000015520">
    <property type="component" value="Unassembled WGS sequence"/>
</dbReference>
<comment type="caution">
    <text evidence="11">The sequence shown here is derived from an EMBL/GenBank/DDBJ whole genome shotgun (WGS) entry which is preliminary data.</text>
</comment>